<evidence type="ECO:0000259" key="3">
    <source>
        <dbReference type="Pfam" id="PF01478"/>
    </source>
</evidence>
<dbReference type="InterPro" id="IPR000045">
    <property type="entry name" value="Prepilin_IV_endopep_pep"/>
</dbReference>
<feature type="transmembrane region" description="Helical" evidence="2">
    <location>
        <begin position="6"/>
        <end position="22"/>
    </location>
</feature>
<evidence type="ECO:0000256" key="2">
    <source>
        <dbReference type="SAM" id="Phobius"/>
    </source>
</evidence>
<dbReference type="InterPro" id="IPR050882">
    <property type="entry name" value="Prepilin_peptidase/N-MTase"/>
</dbReference>
<comment type="caution">
    <text evidence="4">The sequence shown here is derived from an EMBL/GenBank/DDBJ whole genome shotgun (WGS) entry which is preliminary data.</text>
</comment>
<keyword evidence="2" id="KW-0812">Transmembrane</keyword>
<keyword evidence="2" id="KW-1133">Transmembrane helix</keyword>
<dbReference type="Gene3D" id="1.20.120.1220">
    <property type="match status" value="1"/>
</dbReference>
<dbReference type="Proteomes" id="UP000031004">
    <property type="component" value="Unassembled WGS sequence"/>
</dbReference>
<dbReference type="RefSeq" id="WP_039319634.1">
    <property type="nucleotide sequence ID" value="NZ_JACKSA010000447.1"/>
</dbReference>
<dbReference type="Pfam" id="PF01478">
    <property type="entry name" value="Peptidase_A24"/>
    <property type="match status" value="1"/>
</dbReference>
<reference evidence="4 5" key="1">
    <citation type="submission" date="2014-11" db="EMBL/GenBank/DDBJ databases">
        <title>Mycobacterium setense Manresensis Genome.</title>
        <authorList>
            <person name="Rech G."/>
            <person name="Sumoy L."/>
        </authorList>
    </citation>
    <scope>NUCLEOTIDE SEQUENCE [LARGE SCALE GENOMIC DNA]</scope>
    <source>
        <strain evidence="4 5">Manresensis</strain>
    </source>
</reference>
<dbReference type="PANTHER" id="PTHR30487">
    <property type="entry name" value="TYPE 4 PREPILIN-LIKE PROTEINS LEADER PEPTIDE-PROCESSING ENZYME"/>
    <property type="match status" value="1"/>
</dbReference>
<feature type="transmembrane region" description="Helical" evidence="2">
    <location>
        <begin position="51"/>
        <end position="68"/>
    </location>
</feature>
<organism evidence="4 5">
    <name type="scientific">Mycolicibacterium setense</name>
    <dbReference type="NCBI Taxonomy" id="431269"/>
    <lineage>
        <taxon>Bacteria</taxon>
        <taxon>Bacillati</taxon>
        <taxon>Actinomycetota</taxon>
        <taxon>Actinomycetes</taxon>
        <taxon>Mycobacteriales</taxon>
        <taxon>Mycobacteriaceae</taxon>
        <taxon>Mycolicibacterium</taxon>
    </lineage>
</organism>
<accession>A0ABR4YVW6</accession>
<dbReference type="PANTHER" id="PTHR30487:SF0">
    <property type="entry name" value="PREPILIN LEADER PEPTIDASE_N-METHYLTRANSFERASE-RELATED"/>
    <property type="match status" value="1"/>
</dbReference>
<gene>
    <name evidence="4" type="ORF">QQ44_11655</name>
</gene>
<feature type="domain" description="Prepilin type IV endopeptidase peptidase" evidence="3">
    <location>
        <begin position="8"/>
        <end position="108"/>
    </location>
</feature>
<keyword evidence="2" id="KW-0472">Membrane</keyword>
<comment type="similarity">
    <text evidence="1">Belongs to the peptidase A24 family.</text>
</comment>
<keyword evidence="5" id="KW-1185">Reference proteome</keyword>
<evidence type="ECO:0000313" key="4">
    <source>
        <dbReference type="EMBL" id="KHO26352.1"/>
    </source>
</evidence>
<evidence type="ECO:0000313" key="5">
    <source>
        <dbReference type="Proteomes" id="UP000031004"/>
    </source>
</evidence>
<feature type="transmembrane region" description="Helical" evidence="2">
    <location>
        <begin position="29"/>
        <end position="45"/>
    </location>
</feature>
<evidence type="ECO:0000256" key="1">
    <source>
        <dbReference type="ARBA" id="ARBA00005801"/>
    </source>
</evidence>
<protein>
    <submittedName>
        <fullName evidence="4">Peptidase A24</fullName>
    </submittedName>
</protein>
<name>A0ABR4YVW6_9MYCO</name>
<sequence length="141" mass="13653">MGVGVVAVGVGWLVALSVFDIRDRRLPNWLTLPGALLVLVVAASAGRGPAALAGAAALSALYLAVHLVSPRAMGGGDVKLAVGLGAMTGAFGADVWLLAALAAPLLTAGLAVGAAVRGVRTVAHGPSMCVASAVAVAVALV</sequence>
<dbReference type="EMBL" id="JTLZ01000005">
    <property type="protein sequence ID" value="KHO26352.1"/>
    <property type="molecule type" value="Genomic_DNA"/>
</dbReference>
<proteinExistence type="inferred from homology"/>